<dbReference type="SUPFAM" id="SSF51735">
    <property type="entry name" value="NAD(P)-binding Rossmann-fold domains"/>
    <property type="match status" value="1"/>
</dbReference>
<reference evidence="2" key="2">
    <citation type="submission" date="2023-05" db="EMBL/GenBank/DDBJ databases">
        <authorList>
            <consortium name="Lawrence Berkeley National Laboratory"/>
            <person name="Steindorff A."/>
            <person name="Hensen N."/>
            <person name="Bonometti L."/>
            <person name="Westerberg I."/>
            <person name="Brannstrom I.O."/>
            <person name="Guillou S."/>
            <person name="Cros-Aarteil S."/>
            <person name="Calhoun S."/>
            <person name="Haridas S."/>
            <person name="Kuo A."/>
            <person name="Mondo S."/>
            <person name="Pangilinan J."/>
            <person name="Riley R."/>
            <person name="Labutti K."/>
            <person name="Andreopoulos B."/>
            <person name="Lipzen A."/>
            <person name="Chen C."/>
            <person name="Yanf M."/>
            <person name="Daum C."/>
            <person name="Ng V."/>
            <person name="Clum A."/>
            <person name="Ohm R."/>
            <person name="Martin F."/>
            <person name="Silar P."/>
            <person name="Natvig D."/>
            <person name="Lalanne C."/>
            <person name="Gautier V."/>
            <person name="Ament-Velasquez S.L."/>
            <person name="Kruys A."/>
            <person name="Hutchinson M.I."/>
            <person name="Powell A.J."/>
            <person name="Barry K."/>
            <person name="Miller A.N."/>
            <person name="Grigoriev I.V."/>
            <person name="Debuchy R."/>
            <person name="Gladieux P."/>
            <person name="Thoren M.H."/>
            <person name="Johannesson H."/>
        </authorList>
    </citation>
    <scope>NUCLEOTIDE SEQUENCE</scope>
    <source>
        <strain evidence="2">PSN243</strain>
    </source>
</reference>
<dbReference type="AlphaFoldDB" id="A0AAV9GNM0"/>
<protein>
    <submittedName>
        <fullName evidence="2">UDP-arabinose 4-epimerase 1</fullName>
    </submittedName>
</protein>
<accession>A0AAV9GNM0</accession>
<name>A0AAV9GNM0_9PEZI</name>
<dbReference type="InterPro" id="IPR050177">
    <property type="entry name" value="Lipid_A_modif_metabolic_enz"/>
</dbReference>
<dbReference type="InterPro" id="IPR036291">
    <property type="entry name" value="NAD(P)-bd_dom_sf"/>
</dbReference>
<keyword evidence="3" id="KW-1185">Reference proteome</keyword>
<reference evidence="2" key="1">
    <citation type="journal article" date="2023" name="Mol. Phylogenet. Evol.">
        <title>Genome-scale phylogeny and comparative genomics of the fungal order Sordariales.</title>
        <authorList>
            <person name="Hensen N."/>
            <person name="Bonometti L."/>
            <person name="Westerberg I."/>
            <person name="Brannstrom I.O."/>
            <person name="Guillou S."/>
            <person name="Cros-Aarteil S."/>
            <person name="Calhoun S."/>
            <person name="Haridas S."/>
            <person name="Kuo A."/>
            <person name="Mondo S."/>
            <person name="Pangilinan J."/>
            <person name="Riley R."/>
            <person name="LaButti K."/>
            <person name="Andreopoulos B."/>
            <person name="Lipzen A."/>
            <person name="Chen C."/>
            <person name="Yan M."/>
            <person name="Daum C."/>
            <person name="Ng V."/>
            <person name="Clum A."/>
            <person name="Steindorff A."/>
            <person name="Ohm R.A."/>
            <person name="Martin F."/>
            <person name="Silar P."/>
            <person name="Natvig D.O."/>
            <person name="Lalanne C."/>
            <person name="Gautier V."/>
            <person name="Ament-Velasquez S.L."/>
            <person name="Kruys A."/>
            <person name="Hutchinson M.I."/>
            <person name="Powell A.J."/>
            <person name="Barry K."/>
            <person name="Miller A.N."/>
            <person name="Grigoriev I.V."/>
            <person name="Debuchy R."/>
            <person name="Gladieux P."/>
            <person name="Hiltunen Thoren M."/>
            <person name="Johannesson H."/>
        </authorList>
    </citation>
    <scope>NUCLEOTIDE SEQUENCE</scope>
    <source>
        <strain evidence="2">PSN243</strain>
    </source>
</reference>
<dbReference type="PANTHER" id="PTHR43245:SF11">
    <property type="entry name" value="LD23561P"/>
    <property type="match status" value="1"/>
</dbReference>
<gene>
    <name evidence="2" type="ORF">QBC34DRAFT_97187</name>
</gene>
<proteinExistence type="predicted"/>
<dbReference type="Proteomes" id="UP001321760">
    <property type="component" value="Unassembled WGS sequence"/>
</dbReference>
<dbReference type="InterPro" id="IPR001509">
    <property type="entry name" value="Epimerase_deHydtase"/>
</dbReference>
<evidence type="ECO:0000313" key="2">
    <source>
        <dbReference type="EMBL" id="KAK4449356.1"/>
    </source>
</evidence>
<sequence>MAQKPSVLIIGGLGYIGRFLALHIHQNSLASEVRIVDKVLPQLAWLAPEFDEACAGSKFMQADASREQALARIFDRPDGKQWDYVFNCGGETRYSQEDEVYKLRSLGLSVALGKEAAKRGIKCFVELSTGMVYKPDSSPSKEQDKLKPWSKIGLFKLQAEEELAKIEGLNLVIVRLAHVYGPYASQWVATALCLARVYKALGSEMKWLWTKDLRTNTVHIHDVTRALWEIADWYTAGKTSWNDETMGKVPTFNVVDKGSTTQGAMAEIIGQVFGIETGFQGQLISTFAKMNLDSVVDDVNDEVLGPWADLLEDAGITRPGPLTPFMEKELLKDTDLSMDGSRLEQVVGFTYEKPVISKELVEDVIESYKTMKWWP</sequence>
<evidence type="ECO:0000259" key="1">
    <source>
        <dbReference type="Pfam" id="PF01370"/>
    </source>
</evidence>
<feature type="domain" description="NAD-dependent epimerase/dehydratase" evidence="1">
    <location>
        <begin position="7"/>
        <end position="238"/>
    </location>
</feature>
<comment type="caution">
    <text evidence="2">The sequence shown here is derived from an EMBL/GenBank/DDBJ whole genome shotgun (WGS) entry which is preliminary data.</text>
</comment>
<dbReference type="Pfam" id="PF01370">
    <property type="entry name" value="Epimerase"/>
    <property type="match status" value="1"/>
</dbReference>
<organism evidence="2 3">
    <name type="scientific">Podospora aff. communis PSN243</name>
    <dbReference type="NCBI Taxonomy" id="3040156"/>
    <lineage>
        <taxon>Eukaryota</taxon>
        <taxon>Fungi</taxon>
        <taxon>Dikarya</taxon>
        <taxon>Ascomycota</taxon>
        <taxon>Pezizomycotina</taxon>
        <taxon>Sordariomycetes</taxon>
        <taxon>Sordariomycetidae</taxon>
        <taxon>Sordariales</taxon>
        <taxon>Podosporaceae</taxon>
        <taxon>Podospora</taxon>
    </lineage>
</organism>
<evidence type="ECO:0000313" key="3">
    <source>
        <dbReference type="Proteomes" id="UP001321760"/>
    </source>
</evidence>
<dbReference type="PANTHER" id="PTHR43245">
    <property type="entry name" value="BIFUNCTIONAL POLYMYXIN RESISTANCE PROTEIN ARNA"/>
    <property type="match status" value="1"/>
</dbReference>
<dbReference type="Gene3D" id="3.40.50.720">
    <property type="entry name" value="NAD(P)-binding Rossmann-like Domain"/>
    <property type="match status" value="1"/>
</dbReference>
<dbReference type="EMBL" id="MU865938">
    <property type="protein sequence ID" value="KAK4449356.1"/>
    <property type="molecule type" value="Genomic_DNA"/>
</dbReference>